<dbReference type="STRING" id="6248.A0A0K0ENZ2"/>
<evidence type="ECO:0000256" key="5">
    <source>
        <dbReference type="ARBA" id="ARBA00023065"/>
    </source>
</evidence>
<evidence type="ECO:0000256" key="2">
    <source>
        <dbReference type="ARBA" id="ARBA00022448"/>
    </source>
</evidence>
<dbReference type="InterPro" id="IPR013099">
    <property type="entry name" value="K_chnl_dom"/>
</dbReference>
<dbReference type="SUPFAM" id="SSF81324">
    <property type="entry name" value="Voltage-gated potassium channels"/>
    <property type="match status" value="2"/>
</dbReference>
<dbReference type="WBParaSite" id="SSTP_0001117900.1">
    <property type="protein sequence ID" value="SSTP_0001117900.1"/>
    <property type="gene ID" value="SSTP_0001117900"/>
</dbReference>
<feature type="domain" description="Potassium channel" evidence="10">
    <location>
        <begin position="209"/>
        <end position="276"/>
    </location>
</feature>
<feature type="transmembrane region" description="Helical" evidence="9">
    <location>
        <begin position="166"/>
        <end position="187"/>
    </location>
</feature>
<evidence type="ECO:0000313" key="13">
    <source>
        <dbReference type="WBParaSite" id="TCONS_00014653.p1"/>
    </source>
</evidence>
<reference evidence="12" key="1">
    <citation type="submission" date="2015-08" db="UniProtKB">
        <authorList>
            <consortium name="WormBaseParasite"/>
        </authorList>
    </citation>
    <scope>IDENTIFICATION</scope>
</reference>
<feature type="transmembrane region" description="Helical" evidence="9">
    <location>
        <begin position="229"/>
        <end position="246"/>
    </location>
</feature>
<keyword evidence="5 8" id="KW-0406">Ion transport</keyword>
<keyword evidence="11" id="KW-1185">Reference proteome</keyword>
<comment type="subcellular location">
    <subcellularLocation>
        <location evidence="1">Membrane</location>
        <topology evidence="1">Multi-pass membrane protein</topology>
    </subcellularLocation>
</comment>
<dbReference type="AlphaFoldDB" id="A0A0K0ENZ2"/>
<name>A0A0K0ENZ2_STRER</name>
<protein>
    <submittedName>
        <fullName evidence="12">Ion_trans_2 domain-containing protein</fullName>
    </submittedName>
    <submittedName>
        <fullName evidence="13">Potassium channel domain-containing protein</fullName>
    </submittedName>
</protein>
<organism evidence="12">
    <name type="scientific">Strongyloides stercoralis</name>
    <name type="common">Threadworm</name>
    <dbReference type="NCBI Taxonomy" id="6248"/>
    <lineage>
        <taxon>Eukaryota</taxon>
        <taxon>Metazoa</taxon>
        <taxon>Ecdysozoa</taxon>
        <taxon>Nematoda</taxon>
        <taxon>Chromadorea</taxon>
        <taxon>Rhabditida</taxon>
        <taxon>Tylenchina</taxon>
        <taxon>Panagrolaimomorpha</taxon>
        <taxon>Strongyloidoidea</taxon>
        <taxon>Strongyloididae</taxon>
        <taxon>Strongyloides</taxon>
    </lineage>
</organism>
<dbReference type="GO" id="GO:0022841">
    <property type="term" value="F:potassium ion leak channel activity"/>
    <property type="evidence" value="ECO:0007669"/>
    <property type="project" value="TreeGrafter"/>
</dbReference>
<keyword evidence="2 8" id="KW-0813">Transport</keyword>
<evidence type="ECO:0000256" key="1">
    <source>
        <dbReference type="ARBA" id="ARBA00004141"/>
    </source>
</evidence>
<dbReference type="GO" id="GO:0015271">
    <property type="term" value="F:outward rectifier potassium channel activity"/>
    <property type="evidence" value="ECO:0007669"/>
    <property type="project" value="TreeGrafter"/>
</dbReference>
<dbReference type="PANTHER" id="PTHR11003:SF309">
    <property type="entry name" value="POTASSIUM CHANNEL DOMAIN-CONTAINING PROTEIN"/>
    <property type="match status" value="1"/>
</dbReference>
<evidence type="ECO:0000256" key="9">
    <source>
        <dbReference type="SAM" id="Phobius"/>
    </source>
</evidence>
<keyword evidence="7 8" id="KW-0407">Ion channel</keyword>
<sequence length="398" mass="45067">MIGLLPRKRNGLCNKRKLQNIAFHLSLILICFIYIFLGAGLFYYYESANEIETSKNMIKELKIKKKDFINEGINLLNKNISVEKLEYDEFVLNMTNIIDDYLKELFLSFDNYIKANVVEQGIEKSENNYTMLWNSRSSILFSATTMVPVGFGLVTPLTIHGKIIVVLYGIIGVPLALVTLSDVAKFFTLTLSKFTRQNMFLFVCIVVIVLCIYPLTGAYLIYQNTTLPFIESIFYCVTTIFTIGYGDFEPQINLVCLLLFVYIGVMLVTICVEIIGLSAIHNIHYMGRQVNKFKDIAGKMVLLAQKININRGLGLGLSQLNNFAKFGIMMKIDESGNTYLDESSNFEKIETSVVLVDKYKDEVAGSSIDDIPLIDDISFDASLYDNSSKNFDNSHFNV</sequence>
<dbReference type="Gene3D" id="1.10.287.70">
    <property type="match status" value="1"/>
</dbReference>
<keyword evidence="3 8" id="KW-0812">Transmembrane</keyword>
<dbReference type="WBParaSite" id="TCONS_00014653.p1">
    <property type="protein sequence ID" value="TCONS_00014653.p1"/>
    <property type="gene ID" value="XLOC_009866"/>
</dbReference>
<feature type="transmembrane region" description="Helical" evidence="9">
    <location>
        <begin position="21"/>
        <end position="45"/>
    </location>
</feature>
<evidence type="ECO:0000256" key="7">
    <source>
        <dbReference type="ARBA" id="ARBA00023303"/>
    </source>
</evidence>
<feature type="transmembrane region" description="Helical" evidence="9">
    <location>
        <begin position="139"/>
        <end position="159"/>
    </location>
</feature>
<evidence type="ECO:0000259" key="10">
    <source>
        <dbReference type="Pfam" id="PF07885"/>
    </source>
</evidence>
<dbReference type="InterPro" id="IPR003280">
    <property type="entry name" value="2pore_dom_K_chnl"/>
</dbReference>
<accession>A0A0K0ENZ2</accession>
<keyword evidence="6 9" id="KW-0472">Membrane</keyword>
<evidence type="ECO:0000256" key="8">
    <source>
        <dbReference type="RuleBase" id="RU003857"/>
    </source>
</evidence>
<evidence type="ECO:0000256" key="6">
    <source>
        <dbReference type="ARBA" id="ARBA00023136"/>
    </source>
</evidence>
<feature type="transmembrane region" description="Helical" evidence="9">
    <location>
        <begin position="252"/>
        <end position="280"/>
    </location>
</feature>
<dbReference type="Proteomes" id="UP000035681">
    <property type="component" value="Unplaced"/>
</dbReference>
<proteinExistence type="inferred from homology"/>
<feature type="transmembrane region" description="Helical" evidence="9">
    <location>
        <begin position="199"/>
        <end position="222"/>
    </location>
</feature>
<keyword evidence="4 9" id="KW-1133">Transmembrane helix</keyword>
<dbReference type="PANTHER" id="PTHR11003">
    <property type="entry name" value="POTASSIUM CHANNEL, SUBFAMILY K"/>
    <property type="match status" value="1"/>
</dbReference>
<dbReference type="Pfam" id="PF07885">
    <property type="entry name" value="Ion_trans_2"/>
    <property type="match status" value="2"/>
</dbReference>
<evidence type="ECO:0000256" key="4">
    <source>
        <dbReference type="ARBA" id="ARBA00022989"/>
    </source>
</evidence>
<evidence type="ECO:0000256" key="3">
    <source>
        <dbReference type="ARBA" id="ARBA00022692"/>
    </source>
</evidence>
<comment type="similarity">
    <text evidence="8">Belongs to the two pore domain potassium channel (TC 1.A.1.8) family.</text>
</comment>
<dbReference type="GO" id="GO:0005886">
    <property type="term" value="C:plasma membrane"/>
    <property type="evidence" value="ECO:0007669"/>
    <property type="project" value="TreeGrafter"/>
</dbReference>
<evidence type="ECO:0000313" key="11">
    <source>
        <dbReference type="Proteomes" id="UP000035681"/>
    </source>
</evidence>
<dbReference type="PRINTS" id="PR01333">
    <property type="entry name" value="2POREKCHANEL"/>
</dbReference>
<dbReference type="GO" id="GO:0030322">
    <property type="term" value="P:stabilization of membrane potential"/>
    <property type="evidence" value="ECO:0007669"/>
    <property type="project" value="TreeGrafter"/>
</dbReference>
<evidence type="ECO:0000313" key="12">
    <source>
        <dbReference type="WBParaSite" id="SSTP_0001117900.1"/>
    </source>
</evidence>
<feature type="domain" description="Potassium channel" evidence="10">
    <location>
        <begin position="130"/>
        <end position="188"/>
    </location>
</feature>